<gene>
    <name evidence="3" type="ORF">CQA58_00220</name>
</gene>
<organism evidence="3 4">
    <name type="scientific">Helicobacter brantae</name>
    <dbReference type="NCBI Taxonomy" id="375927"/>
    <lineage>
        <taxon>Bacteria</taxon>
        <taxon>Pseudomonadati</taxon>
        <taxon>Campylobacterota</taxon>
        <taxon>Epsilonproteobacteria</taxon>
        <taxon>Campylobacterales</taxon>
        <taxon>Helicobacteraceae</taxon>
        <taxon>Helicobacter</taxon>
    </lineage>
</organism>
<dbReference type="Proteomes" id="UP000257045">
    <property type="component" value="Unassembled WGS sequence"/>
</dbReference>
<keyword evidence="1" id="KW-0812">Transmembrane</keyword>
<feature type="signal peptide" evidence="2">
    <location>
        <begin position="1"/>
        <end position="16"/>
    </location>
</feature>
<dbReference type="OrthoDB" id="9997125at2"/>
<keyword evidence="2" id="KW-0732">Signal</keyword>
<evidence type="ECO:0000256" key="2">
    <source>
        <dbReference type="SAM" id="SignalP"/>
    </source>
</evidence>
<dbReference type="EMBL" id="NXLV01000001">
    <property type="protein sequence ID" value="RDU72064.1"/>
    <property type="molecule type" value="Genomic_DNA"/>
</dbReference>
<evidence type="ECO:0000313" key="3">
    <source>
        <dbReference type="EMBL" id="RDU72064.1"/>
    </source>
</evidence>
<keyword evidence="4" id="KW-1185">Reference proteome</keyword>
<feature type="transmembrane region" description="Helical" evidence="1">
    <location>
        <begin position="117"/>
        <end position="137"/>
    </location>
</feature>
<dbReference type="AlphaFoldDB" id="A0A3D8J582"/>
<dbReference type="RefSeq" id="WP_115568694.1">
    <property type="nucleotide sequence ID" value="NZ_NXLV01000001.1"/>
</dbReference>
<proteinExistence type="predicted"/>
<feature type="chain" id="PRO_5017534019" evidence="2">
    <location>
        <begin position="17"/>
        <end position="202"/>
    </location>
</feature>
<comment type="caution">
    <text evidence="3">The sequence shown here is derived from an EMBL/GenBank/DDBJ whole genome shotgun (WGS) entry which is preliminary data.</text>
</comment>
<keyword evidence="1" id="KW-0472">Membrane</keyword>
<keyword evidence="1" id="KW-1133">Transmembrane helix</keyword>
<evidence type="ECO:0000313" key="4">
    <source>
        <dbReference type="Proteomes" id="UP000257045"/>
    </source>
</evidence>
<name>A0A3D8J582_9HELI</name>
<reference evidence="3 4" key="1">
    <citation type="submission" date="2018-04" db="EMBL/GenBank/DDBJ databases">
        <title>Novel Campyloabacter and Helicobacter Species and Strains.</title>
        <authorList>
            <person name="Mannion A.J."/>
            <person name="Shen Z."/>
            <person name="Fox J.G."/>
        </authorList>
    </citation>
    <scope>NUCLEOTIDE SEQUENCE [LARGE SCALE GENOMIC DNA]</scope>
    <source>
        <strain evidence="3 4">MIT 04-9366</strain>
    </source>
</reference>
<accession>A0A3D8J582</accession>
<protein>
    <submittedName>
        <fullName evidence="3">Uncharacterized protein</fullName>
    </submittedName>
</protein>
<sequence>MRFLSFLLLFFCFSQALEISQIKITPSLKKIEISLPSKERFQTSNQEHCLLLTFSSPLIGESLTQKLQSPFEQITISNNSQNKAQITLCGKNLELSIQKGQEESVLSFSSEILQVSWGSYFSVIGFLGAMIIVLYFVRKKLKLPTQKIHYSEIHLKARAKLIALEYEGEKYLIFSNQKGCTLLNHYPKTKDNKEFTDLIKEE</sequence>
<evidence type="ECO:0000256" key="1">
    <source>
        <dbReference type="SAM" id="Phobius"/>
    </source>
</evidence>